<evidence type="ECO:0000313" key="11">
    <source>
        <dbReference type="EMBL" id="QET03777.1"/>
    </source>
</evidence>
<feature type="transmembrane region" description="Helical" evidence="9">
    <location>
        <begin position="31"/>
        <end position="52"/>
    </location>
</feature>
<proteinExistence type="inferred from homology"/>
<dbReference type="Proteomes" id="UP000322822">
    <property type="component" value="Chromosome 1"/>
</dbReference>
<organism evidence="11 12">
    <name type="scientific">Cupriavidus pauculus</name>
    <dbReference type="NCBI Taxonomy" id="82633"/>
    <lineage>
        <taxon>Bacteria</taxon>
        <taxon>Pseudomonadati</taxon>
        <taxon>Pseudomonadota</taxon>
        <taxon>Betaproteobacteria</taxon>
        <taxon>Burkholderiales</taxon>
        <taxon>Burkholderiaceae</taxon>
        <taxon>Cupriavidus</taxon>
    </lineage>
</organism>
<evidence type="ECO:0000259" key="10">
    <source>
        <dbReference type="Pfam" id="PF04290"/>
    </source>
</evidence>
<name>A0A5P2H6I1_9BURK</name>
<dbReference type="GO" id="GO:0015740">
    <property type="term" value="P:C4-dicarboxylate transport"/>
    <property type="evidence" value="ECO:0007669"/>
    <property type="project" value="TreeGrafter"/>
</dbReference>
<comment type="function">
    <text evidence="9">Part of the tripartite ATP-independent periplasmic (TRAP) transport system.</text>
</comment>
<protein>
    <recommendedName>
        <fullName evidence="9">TRAP transporter small permease protein</fullName>
    </recommendedName>
</protein>
<keyword evidence="4 9" id="KW-0997">Cell inner membrane</keyword>
<evidence type="ECO:0000256" key="2">
    <source>
        <dbReference type="ARBA" id="ARBA00022448"/>
    </source>
</evidence>
<comment type="caution">
    <text evidence="9">Lacks conserved residue(s) required for the propagation of feature annotation.</text>
</comment>
<comment type="subunit">
    <text evidence="9">The complex comprises the extracytoplasmic solute receptor protein and the two transmembrane proteins.</text>
</comment>
<comment type="similarity">
    <text evidence="8 9">Belongs to the TRAP transporter small permease family.</text>
</comment>
<dbReference type="InterPro" id="IPR007387">
    <property type="entry name" value="TRAP_DctQ"/>
</dbReference>
<dbReference type="EMBL" id="CP044065">
    <property type="protein sequence ID" value="QET03777.1"/>
    <property type="molecule type" value="Genomic_DNA"/>
</dbReference>
<dbReference type="PANTHER" id="PTHR35011:SF11">
    <property type="entry name" value="TRAP TRANSPORTER SMALL PERMEASE PROTEIN"/>
    <property type="match status" value="1"/>
</dbReference>
<sequence length="149" mass="16053">MALGVTGLILLVVAVLVQVFGRYVLNDTPTWAETLAMLLVLYVTMLGTAVGVRDAGHIGLESLLVLVPQRVRLKLEILIHALVGTFGAVMAWNCALLALSVADYKLPTLGISEGWRYVPPVIAGVLIVLFSIERIIAVVKGTEVEPAWH</sequence>
<gene>
    <name evidence="11" type="ORF">FOB72_10145</name>
</gene>
<evidence type="ECO:0000256" key="4">
    <source>
        <dbReference type="ARBA" id="ARBA00022519"/>
    </source>
</evidence>
<accession>A0A5P2H6I1</accession>
<evidence type="ECO:0000256" key="9">
    <source>
        <dbReference type="RuleBase" id="RU369079"/>
    </source>
</evidence>
<reference evidence="11 12" key="1">
    <citation type="submission" date="2019-09" db="EMBL/GenBank/DDBJ databases">
        <title>FDA dAtabase for Regulatory Grade micrObial Sequences (FDA-ARGOS): Supporting development and validation of Infectious Disease Dx tests.</title>
        <authorList>
            <person name="Sciortino C."/>
            <person name="Tallon L."/>
            <person name="Sadzewicz L."/>
            <person name="Vavikolanu K."/>
            <person name="Mehta A."/>
            <person name="Aluvathingal J."/>
            <person name="Nadendla S."/>
            <person name="Nandy P."/>
            <person name="Geyer C."/>
            <person name="Yan Y."/>
            <person name="Sichtig H."/>
        </authorList>
    </citation>
    <scope>NUCLEOTIDE SEQUENCE [LARGE SCALE GENOMIC DNA]</scope>
    <source>
        <strain evidence="11 12">FDAARGOS_664</strain>
    </source>
</reference>
<evidence type="ECO:0000256" key="3">
    <source>
        <dbReference type="ARBA" id="ARBA00022475"/>
    </source>
</evidence>
<dbReference type="PANTHER" id="PTHR35011">
    <property type="entry name" value="2,3-DIKETO-L-GULONATE TRAP TRANSPORTER SMALL PERMEASE PROTEIN YIAM"/>
    <property type="match status" value="1"/>
</dbReference>
<feature type="transmembrane region" description="Helical" evidence="9">
    <location>
        <begin position="77"/>
        <end position="102"/>
    </location>
</feature>
<dbReference type="GO" id="GO:0022857">
    <property type="term" value="F:transmembrane transporter activity"/>
    <property type="evidence" value="ECO:0007669"/>
    <property type="project" value="UniProtKB-UniRule"/>
</dbReference>
<keyword evidence="6 9" id="KW-1133">Transmembrane helix</keyword>
<keyword evidence="2 9" id="KW-0813">Transport</keyword>
<comment type="subcellular location">
    <subcellularLocation>
        <location evidence="1 9">Cell inner membrane</location>
        <topology evidence="1 9">Multi-pass membrane protein</topology>
    </subcellularLocation>
</comment>
<dbReference type="GO" id="GO:0005886">
    <property type="term" value="C:plasma membrane"/>
    <property type="evidence" value="ECO:0007669"/>
    <property type="project" value="UniProtKB-SubCell"/>
</dbReference>
<dbReference type="RefSeq" id="WP_150373849.1">
    <property type="nucleotide sequence ID" value="NZ_CP044065.1"/>
</dbReference>
<keyword evidence="5 9" id="KW-0812">Transmembrane</keyword>
<dbReference type="InterPro" id="IPR055348">
    <property type="entry name" value="DctQ"/>
</dbReference>
<evidence type="ECO:0000313" key="12">
    <source>
        <dbReference type="Proteomes" id="UP000322822"/>
    </source>
</evidence>
<dbReference type="OrthoDB" id="2085311at2"/>
<evidence type="ECO:0000256" key="7">
    <source>
        <dbReference type="ARBA" id="ARBA00023136"/>
    </source>
</evidence>
<dbReference type="Pfam" id="PF04290">
    <property type="entry name" value="DctQ"/>
    <property type="match status" value="1"/>
</dbReference>
<feature type="domain" description="Tripartite ATP-independent periplasmic transporters DctQ component" evidence="10">
    <location>
        <begin position="11"/>
        <end position="140"/>
    </location>
</feature>
<keyword evidence="7 9" id="KW-0472">Membrane</keyword>
<dbReference type="AlphaFoldDB" id="A0A5P2H6I1"/>
<evidence type="ECO:0000256" key="1">
    <source>
        <dbReference type="ARBA" id="ARBA00004429"/>
    </source>
</evidence>
<feature type="transmembrane region" description="Helical" evidence="9">
    <location>
        <begin position="114"/>
        <end position="132"/>
    </location>
</feature>
<evidence type="ECO:0000256" key="5">
    <source>
        <dbReference type="ARBA" id="ARBA00022692"/>
    </source>
</evidence>
<evidence type="ECO:0000256" key="6">
    <source>
        <dbReference type="ARBA" id="ARBA00022989"/>
    </source>
</evidence>
<keyword evidence="3" id="KW-1003">Cell membrane</keyword>
<evidence type="ECO:0000256" key="8">
    <source>
        <dbReference type="ARBA" id="ARBA00038436"/>
    </source>
</evidence>